<reference evidence="1 2" key="1">
    <citation type="submission" date="2023-01" db="EMBL/GenBank/DDBJ databases">
        <authorList>
            <person name="Kreplak J."/>
        </authorList>
    </citation>
    <scope>NUCLEOTIDE SEQUENCE [LARGE SCALE GENOMIC DNA]</scope>
</reference>
<name>A0AAV0ZEK4_VICFA</name>
<protein>
    <submittedName>
        <fullName evidence="1">Uncharacterized protein</fullName>
    </submittedName>
</protein>
<sequence>MLAAKVSPPIPRCFPAPQVVTLEEEPDSTMDEQPTEVVASEMVEFEKSSAEDDTPYGIVKIIVATKMPPRLNETLKELKMKNIIILQRLDKQDQWIGEHSYLSHLMKGIIVRLSPPPPPPNP</sequence>
<proteinExistence type="predicted"/>
<dbReference type="Proteomes" id="UP001157006">
    <property type="component" value="Chromosome 1S"/>
</dbReference>
<evidence type="ECO:0000313" key="2">
    <source>
        <dbReference type="Proteomes" id="UP001157006"/>
    </source>
</evidence>
<keyword evidence="2" id="KW-1185">Reference proteome</keyword>
<dbReference type="AlphaFoldDB" id="A0AAV0ZEK4"/>
<evidence type="ECO:0000313" key="1">
    <source>
        <dbReference type="EMBL" id="CAI8595498.1"/>
    </source>
</evidence>
<accession>A0AAV0ZEK4</accession>
<gene>
    <name evidence="1" type="ORF">VFH_I193880</name>
</gene>
<dbReference type="EMBL" id="OX451735">
    <property type="protein sequence ID" value="CAI8595498.1"/>
    <property type="molecule type" value="Genomic_DNA"/>
</dbReference>
<organism evidence="1 2">
    <name type="scientific">Vicia faba</name>
    <name type="common">Broad bean</name>
    <name type="synonym">Faba vulgaris</name>
    <dbReference type="NCBI Taxonomy" id="3906"/>
    <lineage>
        <taxon>Eukaryota</taxon>
        <taxon>Viridiplantae</taxon>
        <taxon>Streptophyta</taxon>
        <taxon>Embryophyta</taxon>
        <taxon>Tracheophyta</taxon>
        <taxon>Spermatophyta</taxon>
        <taxon>Magnoliopsida</taxon>
        <taxon>eudicotyledons</taxon>
        <taxon>Gunneridae</taxon>
        <taxon>Pentapetalae</taxon>
        <taxon>rosids</taxon>
        <taxon>fabids</taxon>
        <taxon>Fabales</taxon>
        <taxon>Fabaceae</taxon>
        <taxon>Papilionoideae</taxon>
        <taxon>50 kb inversion clade</taxon>
        <taxon>NPAAA clade</taxon>
        <taxon>Hologalegina</taxon>
        <taxon>IRL clade</taxon>
        <taxon>Fabeae</taxon>
        <taxon>Vicia</taxon>
    </lineage>
</organism>